<gene>
    <name evidence="1" type="ORF">DSO57_1014909</name>
</gene>
<dbReference type="Proteomes" id="UP001165960">
    <property type="component" value="Unassembled WGS sequence"/>
</dbReference>
<sequence length="97" mass="10757">MNSIQFIALPNAGDIFEGSTATKKLLDQIRRAFSAMCNRPSPPGFFGAQRKSSLIGAAEACSHRKVWVIESTFFSNDFENGMIWVEEAMLLFSHAGR</sequence>
<evidence type="ECO:0000313" key="1">
    <source>
        <dbReference type="EMBL" id="KAJ9069796.1"/>
    </source>
</evidence>
<name>A0ACC2T5D3_9FUNG</name>
<accession>A0ACC2T5D3</accession>
<reference evidence="1" key="1">
    <citation type="submission" date="2022-04" db="EMBL/GenBank/DDBJ databases">
        <title>Genome of the entomopathogenic fungus Entomophthora muscae.</title>
        <authorList>
            <person name="Elya C."/>
            <person name="Lovett B.R."/>
            <person name="Lee E."/>
            <person name="Macias A.M."/>
            <person name="Hajek A.E."/>
            <person name="De Bivort B.L."/>
            <person name="Kasson M.T."/>
            <person name="De Fine Licht H.H."/>
            <person name="Stajich J.E."/>
        </authorList>
    </citation>
    <scope>NUCLEOTIDE SEQUENCE</scope>
    <source>
        <strain evidence="1">Berkeley</strain>
    </source>
</reference>
<organism evidence="1 2">
    <name type="scientific">Entomophthora muscae</name>
    <dbReference type="NCBI Taxonomy" id="34485"/>
    <lineage>
        <taxon>Eukaryota</taxon>
        <taxon>Fungi</taxon>
        <taxon>Fungi incertae sedis</taxon>
        <taxon>Zoopagomycota</taxon>
        <taxon>Entomophthoromycotina</taxon>
        <taxon>Entomophthoromycetes</taxon>
        <taxon>Entomophthorales</taxon>
        <taxon>Entomophthoraceae</taxon>
        <taxon>Entomophthora</taxon>
    </lineage>
</organism>
<evidence type="ECO:0000313" key="2">
    <source>
        <dbReference type="Proteomes" id="UP001165960"/>
    </source>
</evidence>
<keyword evidence="2" id="KW-1185">Reference proteome</keyword>
<proteinExistence type="predicted"/>
<protein>
    <submittedName>
        <fullName evidence="1">Uncharacterized protein</fullName>
    </submittedName>
</protein>
<comment type="caution">
    <text evidence="1">The sequence shown here is derived from an EMBL/GenBank/DDBJ whole genome shotgun (WGS) entry which is preliminary data.</text>
</comment>
<dbReference type="EMBL" id="QTSX02003608">
    <property type="protein sequence ID" value="KAJ9069796.1"/>
    <property type="molecule type" value="Genomic_DNA"/>
</dbReference>